<feature type="disulfide bond" description="Redox-active" evidence="5">
    <location>
        <begin position="44"/>
        <end position="49"/>
    </location>
</feature>
<evidence type="ECO:0000313" key="9">
    <source>
        <dbReference type="Proteomes" id="UP001138997"/>
    </source>
</evidence>
<dbReference type="RefSeq" id="WP_231449536.1">
    <property type="nucleotide sequence ID" value="NZ_JAJOMB010000033.1"/>
</dbReference>
<dbReference type="PRINTS" id="PR00411">
    <property type="entry name" value="PNDRDTASEI"/>
</dbReference>
<feature type="domain" description="Pyridine nucleotide-disulphide oxidoreductase dimerisation" evidence="6">
    <location>
        <begin position="350"/>
        <end position="456"/>
    </location>
</feature>
<dbReference type="Pfam" id="PF07992">
    <property type="entry name" value="Pyr_redox_2"/>
    <property type="match status" value="1"/>
</dbReference>
<keyword evidence="2" id="KW-0285">Flavoprotein</keyword>
<feature type="domain" description="FAD/NAD(P)-binding" evidence="7">
    <location>
        <begin position="7"/>
        <end position="318"/>
    </location>
</feature>
<feature type="binding site" evidence="4">
    <location>
        <position position="272"/>
    </location>
    <ligand>
        <name>NAD(+)</name>
        <dbReference type="ChEBI" id="CHEBI:57540"/>
    </ligand>
</feature>
<feature type="binding site" evidence="4">
    <location>
        <position position="53"/>
    </location>
    <ligand>
        <name>FAD</name>
        <dbReference type="ChEBI" id="CHEBI:57692"/>
    </ligand>
</feature>
<proteinExistence type="inferred from homology"/>
<accession>A0A9X1NM91</accession>
<dbReference type="InterPro" id="IPR036188">
    <property type="entry name" value="FAD/NAD-bd_sf"/>
</dbReference>
<evidence type="ECO:0000259" key="7">
    <source>
        <dbReference type="Pfam" id="PF07992"/>
    </source>
</evidence>
<sequence>MAGNDVYDVIVIGAGPAGENVAGRTAAGGLSTAIVERELVGGECSYWGCIPSKTLIRPGDVIAAAKRVPGADAAVTGPIDVQAALARRDYMTSSWDDSGAVPWLNDSGIALIRGHARLTGPRTLDVTDSEGNVRSLSATKAVVLATGTKAVVPPIPGLAEANPWTNRGVTEMKEIPQRLVVIGGGFVGAEMAQAVRRLGASEVTVLEGGPHLLSREEPFAGQEVGKAFATEGISVRTGVKVTAVARAGDGSVKVTLDGGDEVVADEILVATGRRPATDDLGLDQVGLTPGQPVSVDDQLAATELDEKWLYAVGDVNGLALLTHMGKYQARLVGDILLGKDARDRSSRDVVPRVTFTDPQVCAVGLTEKQSRERGLDIRVVSTPTGGVAGATTSGDGIEGTSQIIVDVAREVIVGATFTGPGVSELLHSATIAISAQVPLADLWHAVPSFPTLSEVWLRLLESYGL</sequence>
<feature type="binding site" evidence="4">
    <location>
        <position position="314"/>
    </location>
    <ligand>
        <name>FAD</name>
        <dbReference type="ChEBI" id="CHEBI:57692"/>
    </ligand>
</feature>
<dbReference type="Pfam" id="PF02852">
    <property type="entry name" value="Pyr_redox_dim"/>
    <property type="match status" value="1"/>
</dbReference>
<keyword evidence="4" id="KW-0547">Nucleotide-binding</keyword>
<keyword evidence="9" id="KW-1185">Reference proteome</keyword>
<evidence type="ECO:0000256" key="1">
    <source>
        <dbReference type="ARBA" id="ARBA00007532"/>
    </source>
</evidence>
<dbReference type="AlphaFoldDB" id="A0A9X1NM91"/>
<organism evidence="8 9">
    <name type="scientific">Kineosporia babensis</name>
    <dbReference type="NCBI Taxonomy" id="499548"/>
    <lineage>
        <taxon>Bacteria</taxon>
        <taxon>Bacillati</taxon>
        <taxon>Actinomycetota</taxon>
        <taxon>Actinomycetes</taxon>
        <taxon>Kineosporiales</taxon>
        <taxon>Kineosporiaceae</taxon>
        <taxon>Kineosporia</taxon>
    </lineage>
</organism>
<dbReference type="Proteomes" id="UP001138997">
    <property type="component" value="Unassembled WGS sequence"/>
</dbReference>
<dbReference type="EMBL" id="JAJOMB010000033">
    <property type="protein sequence ID" value="MCD5316685.1"/>
    <property type="molecule type" value="Genomic_DNA"/>
</dbReference>
<evidence type="ECO:0000256" key="3">
    <source>
        <dbReference type="ARBA" id="ARBA00022827"/>
    </source>
</evidence>
<dbReference type="PRINTS" id="PR00368">
    <property type="entry name" value="FADPNR"/>
</dbReference>
<reference evidence="8" key="1">
    <citation type="submission" date="2021-11" db="EMBL/GenBank/DDBJ databases">
        <title>Streptomyces corallinus and Kineosporia corallina sp. nov., two new coral-derived marine actinobacteria.</title>
        <authorList>
            <person name="Buangrab K."/>
            <person name="Sutthacheep M."/>
            <person name="Yeemin T."/>
            <person name="Harunari E."/>
            <person name="Igarashi Y."/>
            <person name="Sripreechasak P."/>
            <person name="Kanchanasin P."/>
            <person name="Tanasupawat S."/>
            <person name="Phongsopitanun W."/>
        </authorList>
    </citation>
    <scope>NUCLEOTIDE SEQUENCE</scope>
    <source>
        <strain evidence="8">JCM 31032</strain>
    </source>
</reference>
<dbReference type="PANTHER" id="PTHR43014:SF2">
    <property type="entry name" value="MERCURIC REDUCTASE"/>
    <property type="match status" value="1"/>
</dbReference>
<dbReference type="PANTHER" id="PTHR43014">
    <property type="entry name" value="MERCURIC REDUCTASE"/>
    <property type="match status" value="1"/>
</dbReference>
<name>A0A9X1NM91_9ACTN</name>
<dbReference type="SUPFAM" id="SSF55424">
    <property type="entry name" value="FAD/NAD-linked reductases, dimerisation (C-terminal) domain"/>
    <property type="match status" value="1"/>
</dbReference>
<comment type="similarity">
    <text evidence="1">Belongs to the class-I pyridine nucleotide-disulfide oxidoreductase family.</text>
</comment>
<gene>
    <name evidence="8" type="ORF">LR394_37890</name>
</gene>
<dbReference type="Gene3D" id="3.30.390.30">
    <property type="match status" value="1"/>
</dbReference>
<keyword evidence="4" id="KW-0520">NAD</keyword>
<dbReference type="InterPro" id="IPR023753">
    <property type="entry name" value="FAD/NAD-binding_dom"/>
</dbReference>
<dbReference type="InterPro" id="IPR001100">
    <property type="entry name" value="Pyr_nuc-diS_OxRdtase"/>
</dbReference>
<dbReference type="Gene3D" id="3.50.50.60">
    <property type="entry name" value="FAD/NAD(P)-binding domain"/>
    <property type="match status" value="2"/>
</dbReference>
<comment type="cofactor">
    <cofactor evidence="4">
        <name>FAD</name>
        <dbReference type="ChEBI" id="CHEBI:57692"/>
    </cofactor>
    <text evidence="4">Binds 1 FAD per subunit.</text>
</comment>
<evidence type="ECO:0000256" key="4">
    <source>
        <dbReference type="PIRSR" id="PIRSR000350-3"/>
    </source>
</evidence>
<protein>
    <submittedName>
        <fullName evidence="8">NAD(P)/FAD-dependent oxidoreductase</fullName>
    </submittedName>
</protein>
<comment type="caution">
    <text evidence="8">The sequence shown here is derived from an EMBL/GenBank/DDBJ whole genome shotgun (WGS) entry which is preliminary data.</text>
</comment>
<feature type="binding site" evidence="4">
    <location>
        <begin position="183"/>
        <end position="190"/>
    </location>
    <ligand>
        <name>NAD(+)</name>
        <dbReference type="ChEBI" id="CHEBI:57540"/>
    </ligand>
</feature>
<evidence type="ECO:0000313" key="8">
    <source>
        <dbReference type="EMBL" id="MCD5316685.1"/>
    </source>
</evidence>
<dbReference type="InterPro" id="IPR016156">
    <property type="entry name" value="FAD/NAD-linked_Rdtase_dimer_sf"/>
</dbReference>
<keyword evidence="3 4" id="KW-0274">FAD</keyword>
<evidence type="ECO:0000256" key="2">
    <source>
        <dbReference type="ARBA" id="ARBA00022630"/>
    </source>
</evidence>
<dbReference type="PIRSF" id="PIRSF000350">
    <property type="entry name" value="Mercury_reductase_MerA"/>
    <property type="match status" value="1"/>
</dbReference>
<dbReference type="GO" id="GO:0050660">
    <property type="term" value="F:flavin adenine dinucleotide binding"/>
    <property type="evidence" value="ECO:0007669"/>
    <property type="project" value="TreeGrafter"/>
</dbReference>
<evidence type="ECO:0000259" key="6">
    <source>
        <dbReference type="Pfam" id="PF02852"/>
    </source>
</evidence>
<feature type="binding site" evidence="4">
    <location>
        <position position="207"/>
    </location>
    <ligand>
        <name>NAD(+)</name>
        <dbReference type="ChEBI" id="CHEBI:57540"/>
    </ligand>
</feature>
<dbReference type="SUPFAM" id="SSF51905">
    <property type="entry name" value="FAD/NAD(P)-binding domain"/>
    <property type="match status" value="1"/>
</dbReference>
<dbReference type="InterPro" id="IPR004099">
    <property type="entry name" value="Pyr_nucl-diS_OxRdtase_dimer"/>
</dbReference>
<evidence type="ECO:0000256" key="5">
    <source>
        <dbReference type="PIRSR" id="PIRSR000350-4"/>
    </source>
</evidence>
<dbReference type="GO" id="GO:0003955">
    <property type="term" value="F:NAD(P)H dehydrogenase (quinone) activity"/>
    <property type="evidence" value="ECO:0007669"/>
    <property type="project" value="TreeGrafter"/>
</dbReference>